<protein>
    <recommendedName>
        <fullName evidence="6">SURF1-like protein</fullName>
    </recommendedName>
</protein>
<evidence type="ECO:0000256" key="2">
    <source>
        <dbReference type="ARBA" id="ARBA00007165"/>
    </source>
</evidence>
<dbReference type="PANTHER" id="PTHR23427">
    <property type="entry name" value="SURFEIT LOCUS PROTEIN"/>
    <property type="match status" value="1"/>
</dbReference>
<dbReference type="STRING" id="449.LHA_2428"/>
<dbReference type="EMBL" id="LN681225">
    <property type="protein sequence ID" value="CEK11442.1"/>
    <property type="molecule type" value="Genomic_DNA"/>
</dbReference>
<keyword evidence="5 6" id="KW-0472">Membrane</keyword>
<dbReference type="PANTHER" id="PTHR23427:SF2">
    <property type="entry name" value="SURFEIT LOCUS PROTEIN 1"/>
    <property type="match status" value="1"/>
</dbReference>
<dbReference type="OrthoDB" id="9789940at2"/>
<reference evidence="8" key="1">
    <citation type="submission" date="2014-09" db="EMBL/GenBank/DDBJ databases">
        <authorList>
            <person name="Gomez-Valero L."/>
        </authorList>
    </citation>
    <scope>NUCLEOTIDE SEQUENCE [LARGE SCALE GENOMIC DNA]</scope>
    <source>
        <strain evidence="8">ATCC35250</strain>
    </source>
</reference>
<evidence type="ECO:0000313" key="7">
    <source>
        <dbReference type="EMBL" id="CEK11442.1"/>
    </source>
</evidence>
<dbReference type="PROSITE" id="PS50895">
    <property type="entry name" value="SURF1"/>
    <property type="match status" value="1"/>
</dbReference>
<evidence type="ECO:0000256" key="3">
    <source>
        <dbReference type="ARBA" id="ARBA00022692"/>
    </source>
</evidence>
<dbReference type="CDD" id="cd06662">
    <property type="entry name" value="SURF1"/>
    <property type="match status" value="1"/>
</dbReference>
<dbReference type="KEGG" id="lha:LHA_2428"/>
<dbReference type="InterPro" id="IPR045214">
    <property type="entry name" value="Surf1/Surf4"/>
</dbReference>
<comment type="subcellular location">
    <subcellularLocation>
        <location evidence="6">Cell membrane</location>
        <topology evidence="6">Multi-pass membrane protein</topology>
    </subcellularLocation>
    <subcellularLocation>
        <location evidence="1">Membrane</location>
    </subcellularLocation>
</comment>
<keyword evidence="3 6" id="KW-0812">Transmembrane</keyword>
<keyword evidence="6" id="KW-1003">Cell membrane</keyword>
<organism evidence="7 8">
    <name type="scientific">Legionella hackeliae</name>
    <dbReference type="NCBI Taxonomy" id="449"/>
    <lineage>
        <taxon>Bacteria</taxon>
        <taxon>Pseudomonadati</taxon>
        <taxon>Pseudomonadota</taxon>
        <taxon>Gammaproteobacteria</taxon>
        <taxon>Legionellales</taxon>
        <taxon>Legionellaceae</taxon>
        <taxon>Legionella</taxon>
    </lineage>
</organism>
<feature type="transmembrane region" description="Helical" evidence="6">
    <location>
        <begin position="215"/>
        <end position="234"/>
    </location>
</feature>
<dbReference type="AlphaFoldDB" id="A0A0A8UWG7"/>
<name>A0A0A8UWG7_LEGHA</name>
<dbReference type="InterPro" id="IPR002994">
    <property type="entry name" value="Surf1/Shy1"/>
</dbReference>
<gene>
    <name evidence="7" type="ORF">LHA_2428</name>
</gene>
<feature type="transmembrane region" description="Helical" evidence="6">
    <location>
        <begin position="15"/>
        <end position="33"/>
    </location>
</feature>
<proteinExistence type="inferred from homology"/>
<comment type="similarity">
    <text evidence="2 6">Belongs to the SURF1 family.</text>
</comment>
<dbReference type="PATRIC" id="fig|449.7.peg.35"/>
<dbReference type="Pfam" id="PF02104">
    <property type="entry name" value="SURF1"/>
    <property type="match status" value="1"/>
</dbReference>
<accession>A0A0A8UWG7</accession>
<evidence type="ECO:0000256" key="1">
    <source>
        <dbReference type="ARBA" id="ARBA00004370"/>
    </source>
</evidence>
<evidence type="ECO:0000313" key="8">
    <source>
        <dbReference type="Proteomes" id="UP000032803"/>
    </source>
</evidence>
<dbReference type="RefSeq" id="WP_045106646.1">
    <property type="nucleotide sequence ID" value="NZ_LN681225.1"/>
</dbReference>
<dbReference type="GO" id="GO:0005886">
    <property type="term" value="C:plasma membrane"/>
    <property type="evidence" value="ECO:0007669"/>
    <property type="project" value="UniProtKB-SubCell"/>
</dbReference>
<evidence type="ECO:0000256" key="4">
    <source>
        <dbReference type="ARBA" id="ARBA00022989"/>
    </source>
</evidence>
<evidence type="ECO:0000256" key="6">
    <source>
        <dbReference type="RuleBase" id="RU363076"/>
    </source>
</evidence>
<keyword evidence="8" id="KW-1185">Reference proteome</keyword>
<keyword evidence="4 6" id="KW-1133">Transmembrane helix</keyword>
<sequence>MLSLTCFNRRFTPNWKMTVLACIVILLFIRLGLWQLHRAEEKKQILATDAEFATKSIISWDSDLTLPKQYQRIKVKGQFLKETILLDNQHYQHQFGYDVLSPLLLPSGKVVLIDRGWIAGELSRQQFPTPKIPNEVLEMMGSVYYPSEKSWVLGPALEKKEKVTLVERVDTELISQFLHKPVYPFIIRLDKTEHHGYVREWAIVAMPPARHYGYALQWFSMALVILILFISLNFKKLNHNGNT</sequence>
<dbReference type="Proteomes" id="UP000032803">
    <property type="component" value="Chromosome I"/>
</dbReference>
<evidence type="ECO:0000256" key="5">
    <source>
        <dbReference type="ARBA" id="ARBA00023136"/>
    </source>
</evidence>
<dbReference type="HOGENOM" id="CLU_047737_2_2_6"/>